<name>L0F1M8_DESDL</name>
<dbReference type="EMBL" id="CP003344">
    <property type="protein sequence ID" value="AGA67764.1"/>
    <property type="molecule type" value="Genomic_DNA"/>
</dbReference>
<dbReference type="KEGG" id="ddl:Desdi_0210"/>
<dbReference type="STRING" id="871963.Desdi_0210"/>
<dbReference type="OrthoDB" id="9796019at2"/>
<gene>
    <name evidence="2" type="ordered locus">Desdi_0210</name>
</gene>
<reference evidence="3" key="1">
    <citation type="submission" date="2012-02" db="EMBL/GenBank/DDBJ databases">
        <title>Complete sequence of Desulfitobacterium dichloroeliminans LMG P-21439.</title>
        <authorList>
            <person name="Lucas S."/>
            <person name="Han J."/>
            <person name="Lapidus A."/>
            <person name="Cheng J.-F."/>
            <person name="Goodwin L."/>
            <person name="Pitluck S."/>
            <person name="Peters L."/>
            <person name="Ovchinnikova G."/>
            <person name="Teshima H."/>
            <person name="Detter J.C."/>
            <person name="Han C."/>
            <person name="Tapia R."/>
            <person name="Land M."/>
            <person name="Hauser L."/>
            <person name="Kyrpides N."/>
            <person name="Ivanova N."/>
            <person name="Pagani I."/>
            <person name="Kruse T."/>
            <person name="de Vos W.M."/>
            <person name="Boon N."/>
            <person name="Smidt H."/>
            <person name="Woyke T."/>
        </authorList>
    </citation>
    <scope>NUCLEOTIDE SEQUENCE [LARGE SCALE GENOMIC DNA]</scope>
    <source>
        <strain evidence="3">LMG P-21439 / DCA1</strain>
    </source>
</reference>
<dbReference type="RefSeq" id="WP_015260771.1">
    <property type="nucleotide sequence ID" value="NC_019903.1"/>
</dbReference>
<proteinExistence type="predicted"/>
<feature type="region of interest" description="Disordered" evidence="1">
    <location>
        <begin position="33"/>
        <end position="59"/>
    </location>
</feature>
<organism evidence="2 3">
    <name type="scientific">Desulfitobacterium dichloroeliminans (strain LMG P-21439 / DCA1)</name>
    <dbReference type="NCBI Taxonomy" id="871963"/>
    <lineage>
        <taxon>Bacteria</taxon>
        <taxon>Bacillati</taxon>
        <taxon>Bacillota</taxon>
        <taxon>Clostridia</taxon>
        <taxon>Eubacteriales</taxon>
        <taxon>Desulfitobacteriaceae</taxon>
        <taxon>Desulfitobacterium</taxon>
    </lineage>
</organism>
<feature type="compositionally biased region" description="Polar residues" evidence="1">
    <location>
        <begin position="37"/>
        <end position="53"/>
    </location>
</feature>
<evidence type="ECO:0000256" key="1">
    <source>
        <dbReference type="SAM" id="MobiDB-lite"/>
    </source>
</evidence>
<evidence type="ECO:0000313" key="3">
    <source>
        <dbReference type="Proteomes" id="UP000010797"/>
    </source>
</evidence>
<protein>
    <submittedName>
        <fullName evidence="2">Uncharacterized protein</fullName>
    </submittedName>
</protein>
<accession>L0F1M8</accession>
<keyword evidence="3" id="KW-1185">Reference proteome</keyword>
<dbReference type="Proteomes" id="UP000010797">
    <property type="component" value="Chromosome"/>
</dbReference>
<dbReference type="HOGENOM" id="CLU_1044806_0_0_9"/>
<dbReference type="AlphaFoldDB" id="L0F1M8"/>
<sequence>MKKTMKKTRKNYLIPLCTILLIFAFIPGCGEKEQTTPKDSSSTTGQAQETSPQDELEKAGEDLEDVLSALATPGWPTGKISDKVPEYPYGEVKNSGDYGDGEYVILISPTNKDELKEYFNLLEGNGYTLSDGDRARLGTLALRFQFNSTDTLQMIVSDAGTSKWPSLPGDLLAPDKGTLDGDVDAVELSDAEKASGNYYSAGFTLVDLTEEDCLAYVQKQVDNGWEGGGDMATKEINIEGVTCDLMLQFVQFYDGQADFRLEAWAK</sequence>
<evidence type="ECO:0000313" key="2">
    <source>
        <dbReference type="EMBL" id="AGA67764.1"/>
    </source>
</evidence>